<evidence type="ECO:0000313" key="3">
    <source>
        <dbReference type="Proteomes" id="UP000604083"/>
    </source>
</evidence>
<protein>
    <submittedName>
        <fullName evidence="2">DUF3987 domain-containing protein</fullName>
    </submittedName>
</protein>
<accession>A0A934RRL5</accession>
<dbReference type="Proteomes" id="UP000604083">
    <property type="component" value="Unassembled WGS sequence"/>
</dbReference>
<dbReference type="Pfam" id="PF13148">
    <property type="entry name" value="DUF3987"/>
    <property type="match status" value="1"/>
</dbReference>
<comment type="caution">
    <text evidence="2">The sequence shown here is derived from an EMBL/GenBank/DDBJ whole genome shotgun (WGS) entry which is preliminary data.</text>
</comment>
<dbReference type="InterPro" id="IPR025048">
    <property type="entry name" value="DUF3987"/>
</dbReference>
<proteinExistence type="predicted"/>
<dbReference type="EMBL" id="JAENIO010000080">
    <property type="protein sequence ID" value="MBK1835675.1"/>
    <property type="molecule type" value="Genomic_DNA"/>
</dbReference>
<evidence type="ECO:0000313" key="2">
    <source>
        <dbReference type="EMBL" id="MBK1835675.1"/>
    </source>
</evidence>
<keyword evidence="3" id="KW-1185">Reference proteome</keyword>
<gene>
    <name evidence="2" type="ORF">JIN78_16545</name>
</gene>
<name>A0A934RRL5_9BACT</name>
<reference evidence="2" key="1">
    <citation type="submission" date="2021-01" db="EMBL/GenBank/DDBJ databases">
        <title>Modified the classification status of verrucomicrobia.</title>
        <authorList>
            <person name="Feng X."/>
        </authorList>
    </citation>
    <scope>NUCLEOTIDE SEQUENCE</scope>
    <source>
        <strain evidence="2">KCTC 12986</strain>
    </source>
</reference>
<evidence type="ECO:0000256" key="1">
    <source>
        <dbReference type="SAM" id="MobiDB-lite"/>
    </source>
</evidence>
<dbReference type="AlphaFoldDB" id="A0A934RRL5"/>
<feature type="region of interest" description="Disordered" evidence="1">
    <location>
        <begin position="435"/>
        <end position="458"/>
    </location>
</feature>
<dbReference type="RefSeq" id="WP_200393111.1">
    <property type="nucleotide sequence ID" value="NZ_JAENIO010000080.1"/>
</dbReference>
<organism evidence="2 3">
    <name type="scientific">Roseibacillus ishigakijimensis</name>
    <dbReference type="NCBI Taxonomy" id="454146"/>
    <lineage>
        <taxon>Bacteria</taxon>
        <taxon>Pseudomonadati</taxon>
        <taxon>Verrucomicrobiota</taxon>
        <taxon>Verrucomicrobiia</taxon>
        <taxon>Verrucomicrobiales</taxon>
        <taxon>Verrucomicrobiaceae</taxon>
        <taxon>Roseibacillus</taxon>
    </lineage>
</organism>
<sequence length="458" mass="51246">MAAEIGKTALVPESLAAINVLGFLSASIGAGLLVKSGSERTTSANLYLLGIAESGTGKGRAYAMAGRAFARMEGEEIRHWTDEVLPGINRDLRFIEKDIKRQEKALEKDGANREAIGRELHELEKRKDELERQRVIEPGFSVADITKEKLAITLEGQPGQALASLSPESRGVIDVLMGKYGKGQESDEDLYLSAYSRESVKVSRVNRPPVYLTTPTLAVLWLIQPDKAQRLTESEAMTESGLMPRFLFCDTKAQAMPEPEEPHEPEARTLHAWEELTSDLLECYRANGEKPVTIDTEPEARRALVRFNNESSERTNKGGDLADVGPFVRRWGENAWRLALVLHAAKYGREAGKKALETDTARRAVRIVGWFAEEQLAILAPERSNRDRKRLHRLLSVLDDHRGKRTMRDLTKSNGFSREEVEKLARCYPERITIEKKAPEGSRGGRPSEVVKRGHRET</sequence>
<feature type="compositionally biased region" description="Basic and acidic residues" evidence="1">
    <location>
        <begin position="449"/>
        <end position="458"/>
    </location>
</feature>